<sequence>MAYHYTDSGLDNVWIENGYTIHKTPYGEGISIQDTEGLHRAIGAWLIDLPKPLNGAELRFIRLEMELTQRDLGSIIGAEEQAVRRWEKARDKHINGSADRLLRGLYSEYVNGDGSLRRMVDRLATLNEVGRVNVRFCETDKGWLPHGCADAA</sequence>
<dbReference type="SUPFAM" id="SSF47413">
    <property type="entry name" value="lambda repressor-like DNA-binding domains"/>
    <property type="match status" value="1"/>
</dbReference>
<evidence type="ECO:0008006" key="3">
    <source>
        <dbReference type="Google" id="ProtNLM"/>
    </source>
</evidence>
<evidence type="ECO:0000313" key="2">
    <source>
        <dbReference type="Proteomes" id="UP001234585"/>
    </source>
</evidence>
<dbReference type="InterPro" id="IPR010982">
    <property type="entry name" value="Lambda_DNA-bd_dom_sf"/>
</dbReference>
<evidence type="ECO:0000313" key="1">
    <source>
        <dbReference type="EMBL" id="WLR98759.1"/>
    </source>
</evidence>
<keyword evidence="2" id="KW-1185">Reference proteome</keyword>
<dbReference type="CDD" id="cd00093">
    <property type="entry name" value="HTH_XRE"/>
    <property type="match status" value="1"/>
</dbReference>
<name>A0AA50H5B4_9HYPH</name>
<dbReference type="Proteomes" id="UP001234585">
    <property type="component" value="Chromosome"/>
</dbReference>
<dbReference type="RefSeq" id="WP_306038386.1">
    <property type="nucleotide sequence ID" value="NZ_CP132302.1"/>
</dbReference>
<accession>A0AA50H5B4</accession>
<dbReference type="AlphaFoldDB" id="A0AA50H5B4"/>
<dbReference type="InterPro" id="IPR001387">
    <property type="entry name" value="Cro/C1-type_HTH"/>
</dbReference>
<dbReference type="Gene3D" id="1.10.260.40">
    <property type="entry name" value="lambda repressor-like DNA-binding domains"/>
    <property type="match status" value="1"/>
</dbReference>
<protein>
    <recommendedName>
        <fullName evidence="3">HTH cro/C1-type domain-containing protein</fullName>
    </recommendedName>
</protein>
<dbReference type="GO" id="GO:0003677">
    <property type="term" value="F:DNA binding"/>
    <property type="evidence" value="ECO:0007669"/>
    <property type="project" value="InterPro"/>
</dbReference>
<organism evidence="1 2">
    <name type="scientific">Shinella sumterensis</name>
    <dbReference type="NCBI Taxonomy" id="1967501"/>
    <lineage>
        <taxon>Bacteria</taxon>
        <taxon>Pseudomonadati</taxon>
        <taxon>Pseudomonadota</taxon>
        <taxon>Alphaproteobacteria</taxon>
        <taxon>Hyphomicrobiales</taxon>
        <taxon>Rhizobiaceae</taxon>
        <taxon>Shinella</taxon>
    </lineage>
</organism>
<reference evidence="1 2" key="1">
    <citation type="submission" date="2023-08" db="EMBL/GenBank/DDBJ databases">
        <title>Pathogen: clinical or host-associated sample.</title>
        <authorList>
            <person name="Hergert J."/>
            <person name="Casey R."/>
            <person name="Wagner J."/>
            <person name="Young E.L."/>
            <person name="Oakeson K.F."/>
        </authorList>
    </citation>
    <scope>NUCLEOTIDE SEQUENCE [LARGE SCALE GENOMIC DNA]</scope>
    <source>
        <strain evidence="1 2">1760953</strain>
    </source>
</reference>
<gene>
    <name evidence="1" type="ORF">Q9313_06980</name>
</gene>
<dbReference type="EMBL" id="CP132302">
    <property type="protein sequence ID" value="WLR98759.1"/>
    <property type="molecule type" value="Genomic_DNA"/>
</dbReference>
<proteinExistence type="predicted"/>